<reference evidence="1 2" key="1">
    <citation type="submission" date="2019-03" db="EMBL/GenBank/DDBJ databases">
        <authorList>
            <person name="Jensen L."/>
            <person name="Storgaard J."/>
            <person name="Sulaj E."/>
            <person name="Schramm A."/>
            <person name="Marshall I.P.G."/>
        </authorList>
    </citation>
    <scope>NUCLEOTIDE SEQUENCE [LARGE SCALE GENOMIC DNA]</scope>
    <source>
        <strain evidence="1 2">2017H2G3</strain>
    </source>
</reference>
<dbReference type="STRING" id="1742358.GCA_001439605_03780"/>
<evidence type="ECO:0000313" key="2">
    <source>
        <dbReference type="Proteomes" id="UP000293846"/>
    </source>
</evidence>
<proteinExistence type="predicted"/>
<protein>
    <submittedName>
        <fullName evidence="1">OsmC family peroxiredoxin</fullName>
    </submittedName>
</protein>
<dbReference type="EMBL" id="SJTH01000008">
    <property type="protein sequence ID" value="TCJ04577.1"/>
    <property type="molecule type" value="Genomic_DNA"/>
</dbReference>
<comment type="caution">
    <text evidence="1">The sequence shown here is derived from an EMBL/GenBank/DDBJ whole genome shotgun (WGS) entry which is preliminary data.</text>
</comment>
<dbReference type="AlphaFoldDB" id="A0A4R1B3M4"/>
<dbReference type="SUPFAM" id="SSF82784">
    <property type="entry name" value="OsmC-like"/>
    <property type="match status" value="1"/>
</dbReference>
<keyword evidence="2" id="KW-1185">Reference proteome</keyword>
<dbReference type="InterPro" id="IPR052924">
    <property type="entry name" value="OsmC/Ohr_hydroprdx_reductase"/>
</dbReference>
<dbReference type="InterPro" id="IPR015946">
    <property type="entry name" value="KH_dom-like_a/b"/>
</dbReference>
<dbReference type="Proteomes" id="UP000293846">
    <property type="component" value="Unassembled WGS sequence"/>
</dbReference>
<dbReference type="PANTHER" id="PTHR35368">
    <property type="entry name" value="HYDROPEROXIDE REDUCTASE"/>
    <property type="match status" value="1"/>
</dbReference>
<dbReference type="OrthoDB" id="1433018at2"/>
<dbReference type="RefSeq" id="WP_131236694.1">
    <property type="nucleotide sequence ID" value="NZ_CP183326.1"/>
</dbReference>
<organism evidence="1 2">
    <name type="scientific">Cytobacillus praedii</name>
    <dbReference type="NCBI Taxonomy" id="1742358"/>
    <lineage>
        <taxon>Bacteria</taxon>
        <taxon>Bacillati</taxon>
        <taxon>Bacillota</taxon>
        <taxon>Bacilli</taxon>
        <taxon>Bacillales</taxon>
        <taxon>Bacillaceae</taxon>
        <taxon>Cytobacillus</taxon>
    </lineage>
</organism>
<accession>A0A4R1B3M4</accession>
<gene>
    <name evidence="1" type="ORF">E0Y62_09035</name>
</gene>
<dbReference type="PANTHER" id="PTHR35368:SF1">
    <property type="entry name" value="HYDROPEROXIDE REDUCTASE"/>
    <property type="match status" value="1"/>
</dbReference>
<dbReference type="Gene3D" id="3.30.300.20">
    <property type="match status" value="1"/>
</dbReference>
<dbReference type="InterPro" id="IPR036102">
    <property type="entry name" value="OsmC/Ohrsf"/>
</dbReference>
<dbReference type="InterPro" id="IPR003718">
    <property type="entry name" value="OsmC/Ohr_fam"/>
</dbReference>
<dbReference type="Pfam" id="PF02566">
    <property type="entry name" value="OsmC"/>
    <property type="match status" value="1"/>
</dbReference>
<evidence type="ECO:0000313" key="1">
    <source>
        <dbReference type="EMBL" id="TCJ04577.1"/>
    </source>
</evidence>
<sequence>MSQKLTFKLDVTGSGMRTDATNDKHIISIDEPESFGGKDSAPDPMSTMLAALAACENVMAQIISKEMNIQIEDISFKVEGELDPSGLMGNLDVKPYFEKVKVEAFLKTSASQEQVDELRKKVDQRCPIFRTIKDAGIPIENLWVKN</sequence>
<name>A0A4R1B3M4_9BACI</name>